<dbReference type="Proteomes" id="UP000025227">
    <property type="component" value="Unplaced"/>
</dbReference>
<sequence length="133" mass="14895">MPSKTVNTSTLPEAILELLGNEGAIIWNNQTSLATYYYGFPDVQQRENQFIAACITGLELENRDFRTCVNATHMNGVKGGHNITEQDFHKFYKACNNDLLPSFKEEDEDDYDKGKNASDEGLEELKEAAGLVN</sequence>
<feature type="region of interest" description="Disordered" evidence="1">
    <location>
        <begin position="102"/>
        <end position="122"/>
    </location>
</feature>
<feature type="compositionally biased region" description="Basic and acidic residues" evidence="1">
    <location>
        <begin position="112"/>
        <end position="122"/>
    </location>
</feature>
<accession>A0A7I4XXH0</accession>
<organism evidence="2 3">
    <name type="scientific">Haemonchus contortus</name>
    <name type="common">Barber pole worm</name>
    <dbReference type="NCBI Taxonomy" id="6289"/>
    <lineage>
        <taxon>Eukaryota</taxon>
        <taxon>Metazoa</taxon>
        <taxon>Ecdysozoa</taxon>
        <taxon>Nematoda</taxon>
        <taxon>Chromadorea</taxon>
        <taxon>Rhabditida</taxon>
        <taxon>Rhabditina</taxon>
        <taxon>Rhabditomorpha</taxon>
        <taxon>Strongyloidea</taxon>
        <taxon>Trichostrongylidae</taxon>
        <taxon>Haemonchus</taxon>
    </lineage>
</organism>
<evidence type="ECO:0000313" key="3">
    <source>
        <dbReference type="WBParaSite" id="HCON_00026040-00001"/>
    </source>
</evidence>
<dbReference type="OrthoDB" id="5898296at2759"/>
<protein>
    <submittedName>
        <fullName evidence="3">Internal scaffolding protein</fullName>
    </submittedName>
</protein>
<name>A0A7I4XXH0_HAECO</name>
<evidence type="ECO:0000313" key="2">
    <source>
        <dbReference type="Proteomes" id="UP000025227"/>
    </source>
</evidence>
<dbReference type="AlphaFoldDB" id="A0A7I4XXH0"/>
<reference evidence="3" key="1">
    <citation type="submission" date="2020-12" db="UniProtKB">
        <authorList>
            <consortium name="WormBaseParasite"/>
        </authorList>
    </citation>
    <scope>IDENTIFICATION</scope>
    <source>
        <strain evidence="3">MHco3</strain>
    </source>
</reference>
<proteinExistence type="predicted"/>
<dbReference type="WBParaSite" id="HCON_00026040-00001">
    <property type="protein sequence ID" value="HCON_00026040-00001"/>
    <property type="gene ID" value="HCON_00026040"/>
</dbReference>
<keyword evidence="2" id="KW-1185">Reference proteome</keyword>
<evidence type="ECO:0000256" key="1">
    <source>
        <dbReference type="SAM" id="MobiDB-lite"/>
    </source>
</evidence>